<dbReference type="InterPro" id="IPR007138">
    <property type="entry name" value="ABM_dom"/>
</dbReference>
<gene>
    <name evidence="2" type="ORF">GTP91_17310</name>
</gene>
<evidence type="ECO:0000313" key="2">
    <source>
        <dbReference type="EMBL" id="MYM88926.1"/>
    </source>
</evidence>
<sequence>MTTLINSLTVDPANQSRVLDMLRDNIQTVIHTLDGWIATDLIASADGTRVVIHSQWRDPAAVAAMRTDPRMVAYYPKLAAFATIDSIMGDVVHAAEA</sequence>
<evidence type="ECO:0000259" key="1">
    <source>
        <dbReference type="PROSITE" id="PS51725"/>
    </source>
</evidence>
<dbReference type="RefSeq" id="WP_161097920.1">
    <property type="nucleotide sequence ID" value="NZ_WWCW01000059.1"/>
</dbReference>
<dbReference type="SUPFAM" id="SSF54909">
    <property type="entry name" value="Dimeric alpha+beta barrel"/>
    <property type="match status" value="1"/>
</dbReference>
<organism evidence="2 3">
    <name type="scientific">Duganella vulcania</name>
    <dbReference type="NCBI Taxonomy" id="2692166"/>
    <lineage>
        <taxon>Bacteria</taxon>
        <taxon>Pseudomonadati</taxon>
        <taxon>Pseudomonadota</taxon>
        <taxon>Betaproteobacteria</taxon>
        <taxon>Burkholderiales</taxon>
        <taxon>Oxalobacteraceae</taxon>
        <taxon>Telluria group</taxon>
        <taxon>Duganella</taxon>
    </lineage>
</organism>
<dbReference type="EMBL" id="WWCW01000059">
    <property type="protein sequence ID" value="MYM88926.1"/>
    <property type="molecule type" value="Genomic_DNA"/>
</dbReference>
<name>A0A845G715_9BURK</name>
<protein>
    <recommendedName>
        <fullName evidence="1">ABM domain-containing protein</fullName>
    </recommendedName>
</protein>
<reference evidence="2 3" key="1">
    <citation type="submission" date="2020-01" db="EMBL/GenBank/DDBJ databases">
        <title>Novel species isolated from a subtropical stream in China.</title>
        <authorList>
            <person name="Lu H."/>
        </authorList>
    </citation>
    <scope>NUCLEOTIDE SEQUENCE [LARGE SCALE GENOMIC DNA]</scope>
    <source>
        <strain evidence="2 3">FT82W</strain>
    </source>
</reference>
<dbReference type="Gene3D" id="3.30.70.100">
    <property type="match status" value="1"/>
</dbReference>
<dbReference type="AlphaFoldDB" id="A0A845G715"/>
<dbReference type="Pfam" id="PF03992">
    <property type="entry name" value="ABM"/>
    <property type="match status" value="1"/>
</dbReference>
<dbReference type="InterPro" id="IPR011008">
    <property type="entry name" value="Dimeric_a/b-barrel"/>
</dbReference>
<evidence type="ECO:0000313" key="3">
    <source>
        <dbReference type="Proteomes" id="UP000470302"/>
    </source>
</evidence>
<dbReference type="PROSITE" id="PS51725">
    <property type="entry name" value="ABM"/>
    <property type="match status" value="1"/>
</dbReference>
<proteinExistence type="predicted"/>
<dbReference type="Proteomes" id="UP000470302">
    <property type="component" value="Unassembled WGS sequence"/>
</dbReference>
<feature type="domain" description="ABM" evidence="1">
    <location>
        <begin position="2"/>
        <end position="91"/>
    </location>
</feature>
<accession>A0A845G715</accession>
<comment type="caution">
    <text evidence="2">The sequence shown here is derived from an EMBL/GenBank/DDBJ whole genome shotgun (WGS) entry which is preliminary data.</text>
</comment>